<keyword evidence="1" id="KW-0479">Metal-binding</keyword>
<keyword evidence="2" id="KW-0863">Zinc-finger</keyword>
<dbReference type="InterPro" id="IPR007021">
    <property type="entry name" value="DUF659"/>
</dbReference>
<dbReference type="InterPro" id="IPR003656">
    <property type="entry name" value="Znf_BED"/>
</dbReference>
<accession>A0A3S3MVZ5</accession>
<evidence type="ECO:0000259" key="5">
    <source>
        <dbReference type="Pfam" id="PF02892"/>
    </source>
</evidence>
<evidence type="ECO:0000256" key="4">
    <source>
        <dbReference type="SAM" id="MobiDB-lite"/>
    </source>
</evidence>
<organism evidence="7 8">
    <name type="scientific">Cinnamomum micranthum f. kanehirae</name>
    <dbReference type="NCBI Taxonomy" id="337451"/>
    <lineage>
        <taxon>Eukaryota</taxon>
        <taxon>Viridiplantae</taxon>
        <taxon>Streptophyta</taxon>
        <taxon>Embryophyta</taxon>
        <taxon>Tracheophyta</taxon>
        <taxon>Spermatophyta</taxon>
        <taxon>Magnoliopsida</taxon>
        <taxon>Magnoliidae</taxon>
        <taxon>Laurales</taxon>
        <taxon>Lauraceae</taxon>
        <taxon>Cinnamomum</taxon>
    </lineage>
</organism>
<feature type="compositionally biased region" description="Polar residues" evidence="4">
    <location>
        <begin position="221"/>
        <end position="236"/>
    </location>
</feature>
<feature type="domain" description="BED-type" evidence="5">
    <location>
        <begin position="90"/>
        <end position="127"/>
    </location>
</feature>
<dbReference type="PANTHER" id="PTHR46951">
    <property type="entry name" value="BED-TYPE DOMAIN-CONTAINING PROTEIN"/>
    <property type="match status" value="1"/>
</dbReference>
<dbReference type="EMBL" id="QPKB01000004">
    <property type="protein sequence ID" value="RWR83500.1"/>
    <property type="molecule type" value="Genomic_DNA"/>
</dbReference>
<evidence type="ECO:0000259" key="6">
    <source>
        <dbReference type="Pfam" id="PF04937"/>
    </source>
</evidence>
<dbReference type="AlphaFoldDB" id="A0A3S3MVZ5"/>
<keyword evidence="3" id="KW-0862">Zinc</keyword>
<evidence type="ECO:0000256" key="3">
    <source>
        <dbReference type="ARBA" id="ARBA00022833"/>
    </source>
</evidence>
<evidence type="ECO:0000256" key="2">
    <source>
        <dbReference type="ARBA" id="ARBA00022771"/>
    </source>
</evidence>
<comment type="caution">
    <text evidence="7">The sequence shown here is derived from an EMBL/GenBank/DDBJ whole genome shotgun (WGS) entry which is preliminary data.</text>
</comment>
<dbReference type="Pfam" id="PF04937">
    <property type="entry name" value="DUF659"/>
    <property type="match status" value="1"/>
</dbReference>
<evidence type="ECO:0000313" key="7">
    <source>
        <dbReference type="EMBL" id="RWR83500.1"/>
    </source>
</evidence>
<dbReference type="GO" id="GO:0003677">
    <property type="term" value="F:DNA binding"/>
    <property type="evidence" value="ECO:0007669"/>
    <property type="project" value="InterPro"/>
</dbReference>
<sequence length="352" mass="39295">MKKKKKRRSCCLPALPLAARLLLPCYCYWLFISSSNVLCAAAARLHLVTTTMLLLLVFFSSDSSDTGYDIAGTLQSSQPSSSGVPARSDDPAWKHAFLDPNNKKHVICIHCKKFIKGGGITRLKEHLAGITGDIAPSKSVSGEVKWQMERMVMETEKKRYLNKEIGNPQGTPIDDEELEEEEEVEIEEITPLKRQRGNEPQISSFQKHGMPMTSKAPQGRPMTNFQPRTTPESQQSIRSAMATKEQKDAADMAMARWWFDPSLPLNAANSKFVQPMANAITSVGPGYKVPTYDALRGKLLKNLVEEVNALMKHYKSSWSETGCSIMADGWTDGRQKSLINFLVYCPKGVLFF</sequence>
<reference evidence="7 8" key="1">
    <citation type="journal article" date="2019" name="Nat. Plants">
        <title>Stout camphor tree genome fills gaps in understanding of flowering plant genome evolution.</title>
        <authorList>
            <person name="Chaw S.M."/>
            <person name="Liu Y.C."/>
            <person name="Wu Y.W."/>
            <person name="Wang H.Y."/>
            <person name="Lin C.I."/>
            <person name="Wu C.S."/>
            <person name="Ke H.M."/>
            <person name="Chang L.Y."/>
            <person name="Hsu C.Y."/>
            <person name="Yang H.T."/>
            <person name="Sudianto E."/>
            <person name="Hsu M.H."/>
            <person name="Wu K.P."/>
            <person name="Wang L.N."/>
            <person name="Leebens-Mack J.H."/>
            <person name="Tsai I.J."/>
        </authorList>
    </citation>
    <scope>NUCLEOTIDE SEQUENCE [LARGE SCALE GENOMIC DNA]</scope>
    <source>
        <strain evidence="8">cv. Chaw 1501</strain>
        <tissue evidence="7">Young leaves</tissue>
    </source>
</reference>
<dbReference type="PANTHER" id="PTHR46951:SF2">
    <property type="entry name" value="BED-TYPE DOMAIN-CONTAINING PROTEIN"/>
    <property type="match status" value="1"/>
</dbReference>
<dbReference type="Pfam" id="PF02892">
    <property type="entry name" value="zf-BED"/>
    <property type="match status" value="1"/>
</dbReference>
<dbReference type="Proteomes" id="UP000283530">
    <property type="component" value="Unassembled WGS sequence"/>
</dbReference>
<evidence type="ECO:0008006" key="9">
    <source>
        <dbReference type="Google" id="ProtNLM"/>
    </source>
</evidence>
<feature type="region of interest" description="Disordered" evidence="4">
    <location>
        <begin position="189"/>
        <end position="236"/>
    </location>
</feature>
<keyword evidence="8" id="KW-1185">Reference proteome</keyword>
<proteinExistence type="predicted"/>
<gene>
    <name evidence="7" type="ORF">CKAN_01225600</name>
</gene>
<name>A0A3S3MVZ5_9MAGN</name>
<evidence type="ECO:0000256" key="1">
    <source>
        <dbReference type="ARBA" id="ARBA00022723"/>
    </source>
</evidence>
<dbReference type="OrthoDB" id="851935at2759"/>
<dbReference type="STRING" id="337451.A0A3S3MVZ5"/>
<evidence type="ECO:0000313" key="8">
    <source>
        <dbReference type="Proteomes" id="UP000283530"/>
    </source>
</evidence>
<dbReference type="GO" id="GO:0008270">
    <property type="term" value="F:zinc ion binding"/>
    <property type="evidence" value="ECO:0007669"/>
    <property type="project" value="UniProtKB-KW"/>
</dbReference>
<feature type="domain" description="DUF659" evidence="6">
    <location>
        <begin position="290"/>
        <end position="351"/>
    </location>
</feature>
<protein>
    <recommendedName>
        <fullName evidence="9">BED-type domain-containing protein</fullName>
    </recommendedName>
</protein>